<name>A0A564Y5U7_HYMDI</name>
<reference evidence="2 3" key="1">
    <citation type="submission" date="2019-07" db="EMBL/GenBank/DDBJ databases">
        <authorList>
            <person name="Jastrzebski P J."/>
            <person name="Paukszto L."/>
            <person name="Jastrzebski P J."/>
        </authorList>
    </citation>
    <scope>NUCLEOTIDE SEQUENCE [LARGE SCALE GENOMIC DNA]</scope>
    <source>
        <strain evidence="2 3">WMS-il1</strain>
    </source>
</reference>
<organism evidence="2 3">
    <name type="scientific">Hymenolepis diminuta</name>
    <name type="common">Rat tapeworm</name>
    <dbReference type="NCBI Taxonomy" id="6216"/>
    <lineage>
        <taxon>Eukaryota</taxon>
        <taxon>Metazoa</taxon>
        <taxon>Spiralia</taxon>
        <taxon>Lophotrochozoa</taxon>
        <taxon>Platyhelminthes</taxon>
        <taxon>Cestoda</taxon>
        <taxon>Eucestoda</taxon>
        <taxon>Cyclophyllidea</taxon>
        <taxon>Hymenolepididae</taxon>
        <taxon>Hymenolepis</taxon>
    </lineage>
</organism>
<evidence type="ECO:0000256" key="1">
    <source>
        <dbReference type="SAM" id="MobiDB-lite"/>
    </source>
</evidence>
<dbReference type="Proteomes" id="UP000321570">
    <property type="component" value="Unassembled WGS sequence"/>
</dbReference>
<dbReference type="AlphaFoldDB" id="A0A564Y5U7"/>
<feature type="region of interest" description="Disordered" evidence="1">
    <location>
        <begin position="1"/>
        <end position="23"/>
    </location>
</feature>
<proteinExistence type="predicted"/>
<evidence type="ECO:0000313" key="2">
    <source>
        <dbReference type="EMBL" id="VUZ42610.1"/>
    </source>
</evidence>
<protein>
    <submittedName>
        <fullName evidence="2">Uncharacterized protein</fullName>
    </submittedName>
</protein>
<evidence type="ECO:0000313" key="3">
    <source>
        <dbReference type="Proteomes" id="UP000321570"/>
    </source>
</evidence>
<accession>A0A564Y5U7</accession>
<sequence length="76" mass="8508">MTDHLTTEGSRFPSDNHPMNIGRSHSDFVENVTIIETDPSGDIAARILTKMTTKEAPAENILQAVRKIFCIFVCHH</sequence>
<keyword evidence="3" id="KW-1185">Reference proteome</keyword>
<dbReference type="EMBL" id="CABIJS010000089">
    <property type="protein sequence ID" value="VUZ42610.1"/>
    <property type="molecule type" value="Genomic_DNA"/>
</dbReference>
<gene>
    <name evidence="2" type="ORF">WMSIL1_LOCUS3107</name>
</gene>